<proteinExistence type="predicted"/>
<sequence>MKTTTTPSTFHLFSTLTPELRNRIWKEALPSAFRPSLYFYKKGCWQPRTSTKSHPGPGYCDEASDVCSSTDPNRNFEFRHELLDDIRVDTPLLSVNHEARNTALAWARTHGLKIYGETASPFLARSFSPNLDVLYVPHDRWNEFYNEPFDRFFEEDMLGQNHGTWNEVTRVAVPEALFSEDINSLVELYMYFSIQVVYIIVDVPPDLRRVHNPLDVQARWGCEDYPAGCFIWNDGKKKFEVKGEKEDWDKSLHDLIVEVSRELAYEVAEGRSSISEIRPVFAV</sequence>
<protein>
    <recommendedName>
        <fullName evidence="1">2EXR domain-containing protein</fullName>
    </recommendedName>
</protein>
<dbReference type="Proteomes" id="UP000672032">
    <property type="component" value="Chromosome 6"/>
</dbReference>
<evidence type="ECO:0000313" key="3">
    <source>
        <dbReference type="Proteomes" id="UP000672032"/>
    </source>
</evidence>
<keyword evidence="3" id="KW-1185">Reference proteome</keyword>
<accession>A0A8A3PMX8</accession>
<dbReference type="EMBL" id="CP063410">
    <property type="protein sequence ID" value="QSZ36279.1"/>
    <property type="molecule type" value="Genomic_DNA"/>
</dbReference>
<evidence type="ECO:0000313" key="2">
    <source>
        <dbReference type="EMBL" id="QSZ36279.1"/>
    </source>
</evidence>
<name>A0A8A3PMX8_9HELO</name>
<gene>
    <name evidence="2" type="ORF">DSL72_007405</name>
</gene>
<dbReference type="Pfam" id="PF20150">
    <property type="entry name" value="2EXR"/>
    <property type="match status" value="1"/>
</dbReference>
<reference evidence="2" key="1">
    <citation type="submission" date="2020-10" db="EMBL/GenBank/DDBJ databases">
        <title>Genome Sequence of Monilinia vaccinii-corymbosi Sheds Light on Mummy Berry Disease Infection of Blueberry and Mating Type.</title>
        <authorList>
            <person name="Yow A.G."/>
            <person name="Zhang Y."/>
            <person name="Bansal K."/>
            <person name="Eacker S.M."/>
            <person name="Sullivan S."/>
            <person name="Liachko I."/>
            <person name="Cubeta M.A."/>
            <person name="Rollins J.A."/>
            <person name="Ashrafi H."/>
        </authorList>
    </citation>
    <scope>NUCLEOTIDE SEQUENCE</scope>
    <source>
        <strain evidence="2">RL-1</strain>
    </source>
</reference>
<organism evidence="2 3">
    <name type="scientific">Monilinia vaccinii-corymbosi</name>
    <dbReference type="NCBI Taxonomy" id="61207"/>
    <lineage>
        <taxon>Eukaryota</taxon>
        <taxon>Fungi</taxon>
        <taxon>Dikarya</taxon>
        <taxon>Ascomycota</taxon>
        <taxon>Pezizomycotina</taxon>
        <taxon>Leotiomycetes</taxon>
        <taxon>Helotiales</taxon>
        <taxon>Sclerotiniaceae</taxon>
        <taxon>Monilinia</taxon>
    </lineage>
</organism>
<evidence type="ECO:0000259" key="1">
    <source>
        <dbReference type="Pfam" id="PF20150"/>
    </source>
</evidence>
<dbReference type="InterPro" id="IPR045518">
    <property type="entry name" value="2EXR"/>
</dbReference>
<feature type="domain" description="2EXR" evidence="1">
    <location>
        <begin position="10"/>
        <end position="108"/>
    </location>
</feature>
<dbReference type="OrthoDB" id="3546385at2759"/>
<dbReference type="AlphaFoldDB" id="A0A8A3PMX8"/>